<organism evidence="5 6">
    <name type="scientific">Sporolactobacillus shoreae</name>
    <dbReference type="NCBI Taxonomy" id="1465501"/>
    <lineage>
        <taxon>Bacteria</taxon>
        <taxon>Bacillati</taxon>
        <taxon>Bacillota</taxon>
        <taxon>Bacilli</taxon>
        <taxon>Bacillales</taxon>
        <taxon>Sporolactobacillaceae</taxon>
        <taxon>Sporolactobacillus</taxon>
    </lineage>
</organism>
<dbReference type="RefSeq" id="WP_135349026.1">
    <property type="nucleotide sequence ID" value="NZ_SRJD01000013.1"/>
</dbReference>
<dbReference type="GO" id="GO:0008887">
    <property type="term" value="F:glycerate kinase activity"/>
    <property type="evidence" value="ECO:0007669"/>
    <property type="project" value="UniProtKB-UniRule"/>
</dbReference>
<evidence type="ECO:0000313" key="6">
    <source>
        <dbReference type="Proteomes" id="UP000298347"/>
    </source>
</evidence>
<dbReference type="OrthoDB" id="9774290at2"/>
<proteinExistence type="inferred from homology"/>
<dbReference type="InterPro" id="IPR018193">
    <property type="entry name" value="Glyc_kinase_flavodox-like_fold"/>
</dbReference>
<sequence length="378" mass="38700">MKIVIAPDSFKESLSALEAAKAIKEGLKRVWPHAKYELVPMADGGEGTVQSLIDATGGIRVNQEVCGPLGKPVPGFFGLLGDGKTAVIEMAAAAGLEYLKPAERDPLKATTYGVGELIRAALDQGARHILLGLGGSATNDGGCGMAQALGARLFDKKGHSIVRGGAALAQLATIDVSELDPRVAETTFDIATDVTNPLTGNLGASAVFGPQKGASPEDVQLLDLAMKHYAEIAARDLKTSIDGVPGGGAAGGLGAGALCFLGGSILPGIDLVIKEAKLEDKMQDASLVITGEGKIDGQTIYGKTPIGVAKAAKKQGIPVIALAGSLAEGCGAVYDHGIDAFFSIVPGAVTLDVALRTARENLTRTSENVARVWSIAQK</sequence>
<gene>
    <name evidence="5" type="ORF">E4665_11930</name>
</gene>
<keyword evidence="3 4" id="KW-0418">Kinase</keyword>
<comment type="similarity">
    <text evidence="1 4">Belongs to the glycerate kinase type-1 family.</text>
</comment>
<dbReference type="InterPro" id="IPR018197">
    <property type="entry name" value="Glycerate_kinase_RE-like"/>
</dbReference>
<dbReference type="NCBIfam" id="TIGR00045">
    <property type="entry name" value="glycerate kinase"/>
    <property type="match status" value="1"/>
</dbReference>
<evidence type="ECO:0000313" key="5">
    <source>
        <dbReference type="EMBL" id="TGA97560.1"/>
    </source>
</evidence>
<dbReference type="PANTHER" id="PTHR21599">
    <property type="entry name" value="GLYCERATE KINASE"/>
    <property type="match status" value="1"/>
</dbReference>
<dbReference type="AlphaFoldDB" id="A0A4Z0GKU0"/>
<name>A0A4Z0GKU0_9BACL</name>
<keyword evidence="2 4" id="KW-0808">Transferase</keyword>
<evidence type="ECO:0000256" key="4">
    <source>
        <dbReference type="PIRNR" id="PIRNR006078"/>
    </source>
</evidence>
<evidence type="ECO:0000256" key="1">
    <source>
        <dbReference type="ARBA" id="ARBA00006284"/>
    </source>
</evidence>
<dbReference type="Gene3D" id="3.40.50.10350">
    <property type="entry name" value="Glycerate kinase, domain 1"/>
    <property type="match status" value="1"/>
</dbReference>
<dbReference type="SUPFAM" id="SSF110738">
    <property type="entry name" value="Glycerate kinase I"/>
    <property type="match status" value="1"/>
</dbReference>
<comment type="caution">
    <text evidence="5">The sequence shown here is derived from an EMBL/GenBank/DDBJ whole genome shotgun (WGS) entry which is preliminary data.</text>
</comment>
<dbReference type="Pfam" id="PF02595">
    <property type="entry name" value="Gly_kinase"/>
    <property type="match status" value="1"/>
</dbReference>
<dbReference type="PANTHER" id="PTHR21599:SF0">
    <property type="entry name" value="GLYCERATE KINASE"/>
    <property type="match status" value="1"/>
</dbReference>
<dbReference type="Gene3D" id="3.90.1510.10">
    <property type="entry name" value="Glycerate kinase, domain 2"/>
    <property type="match status" value="1"/>
</dbReference>
<dbReference type="EMBL" id="SRJD01000013">
    <property type="protein sequence ID" value="TGA97560.1"/>
    <property type="molecule type" value="Genomic_DNA"/>
</dbReference>
<dbReference type="Proteomes" id="UP000298347">
    <property type="component" value="Unassembled WGS sequence"/>
</dbReference>
<protein>
    <submittedName>
        <fullName evidence="5">Glycerate kinase</fullName>
    </submittedName>
</protein>
<reference evidence="5 6" key="1">
    <citation type="journal article" date="2015" name="Int. J. Syst. Evol. Microbiol.">
        <title>Sporolactobacillus shoreae sp. nov. and Sporolactobacillus spathodeae sp. nov., two spore-forming lactic acid bacteria isolated from tree barks in Thailand.</title>
        <authorList>
            <person name="Thamacharoensuk T."/>
            <person name="Kitahara M."/>
            <person name="Ohkuma M."/>
            <person name="Thongchul N."/>
            <person name="Tanasupawat S."/>
        </authorList>
    </citation>
    <scope>NUCLEOTIDE SEQUENCE [LARGE SCALE GENOMIC DNA]</scope>
    <source>
        <strain evidence="5 6">BK92</strain>
    </source>
</reference>
<dbReference type="InterPro" id="IPR036129">
    <property type="entry name" value="Glycerate_kinase_sf"/>
</dbReference>
<dbReference type="GO" id="GO:0031388">
    <property type="term" value="P:organic acid phosphorylation"/>
    <property type="evidence" value="ECO:0007669"/>
    <property type="project" value="UniProtKB-UniRule"/>
</dbReference>
<dbReference type="InterPro" id="IPR004381">
    <property type="entry name" value="Glycerate_kinase"/>
</dbReference>
<dbReference type="PIRSF" id="PIRSF006078">
    <property type="entry name" value="GlxK"/>
    <property type="match status" value="1"/>
</dbReference>
<evidence type="ECO:0000256" key="2">
    <source>
        <dbReference type="ARBA" id="ARBA00022679"/>
    </source>
</evidence>
<accession>A0A4Z0GKU0</accession>
<evidence type="ECO:0000256" key="3">
    <source>
        <dbReference type="ARBA" id="ARBA00022777"/>
    </source>
</evidence>
<keyword evidence="6" id="KW-1185">Reference proteome</keyword>